<keyword evidence="2" id="KW-1185">Reference proteome</keyword>
<dbReference type="Proteomes" id="UP000595140">
    <property type="component" value="Unassembled WGS sequence"/>
</dbReference>
<accession>A0A484M7T5</accession>
<name>A0A484M7T5_9ASTE</name>
<proteinExistence type="predicted"/>
<dbReference type="EMBL" id="OOIL02002698">
    <property type="protein sequence ID" value="VFQ84138.1"/>
    <property type="molecule type" value="Genomic_DNA"/>
</dbReference>
<reference evidence="1 2" key="1">
    <citation type="submission" date="2018-04" db="EMBL/GenBank/DDBJ databases">
        <authorList>
            <person name="Vogel A."/>
        </authorList>
    </citation>
    <scope>NUCLEOTIDE SEQUENCE [LARGE SCALE GENOMIC DNA]</scope>
</reference>
<gene>
    <name evidence="1" type="ORF">CCAM_LOCUS25914</name>
</gene>
<sequence>MTQSNLLLPLITKPFQPKTLCAEVKENVVLLRECVTLSLTPFNVPLLIHSNQQHLQTNPPSGVNPKFPGFLTSFSMALFKLRSLPMWFNLKKKKQRDAVGVCFISSSSFGVSVE</sequence>
<dbReference type="AlphaFoldDB" id="A0A484M7T5"/>
<evidence type="ECO:0000313" key="1">
    <source>
        <dbReference type="EMBL" id="VFQ84138.1"/>
    </source>
</evidence>
<organism evidence="1 2">
    <name type="scientific">Cuscuta campestris</name>
    <dbReference type="NCBI Taxonomy" id="132261"/>
    <lineage>
        <taxon>Eukaryota</taxon>
        <taxon>Viridiplantae</taxon>
        <taxon>Streptophyta</taxon>
        <taxon>Embryophyta</taxon>
        <taxon>Tracheophyta</taxon>
        <taxon>Spermatophyta</taxon>
        <taxon>Magnoliopsida</taxon>
        <taxon>eudicotyledons</taxon>
        <taxon>Gunneridae</taxon>
        <taxon>Pentapetalae</taxon>
        <taxon>asterids</taxon>
        <taxon>lamiids</taxon>
        <taxon>Solanales</taxon>
        <taxon>Convolvulaceae</taxon>
        <taxon>Cuscuteae</taxon>
        <taxon>Cuscuta</taxon>
        <taxon>Cuscuta subgen. Grammica</taxon>
        <taxon>Cuscuta sect. Cleistogrammica</taxon>
    </lineage>
</organism>
<evidence type="ECO:0000313" key="2">
    <source>
        <dbReference type="Proteomes" id="UP000595140"/>
    </source>
</evidence>
<protein>
    <submittedName>
        <fullName evidence="1">Uncharacterized protein</fullName>
    </submittedName>
</protein>